<dbReference type="SUPFAM" id="SSF48498">
    <property type="entry name" value="Tetracyclin repressor-like, C-terminal domain"/>
    <property type="match status" value="1"/>
</dbReference>
<keyword evidence="2 4" id="KW-0238">DNA-binding</keyword>
<reference evidence="7" key="1">
    <citation type="submission" date="2022-03" db="EMBL/GenBank/DDBJ databases">
        <title>Streptomyces 7R015 and 7R016 isolated from Barleria lupulina in Thailand.</title>
        <authorList>
            <person name="Kanchanasin P."/>
            <person name="Phongsopitanun W."/>
            <person name="Tanasupawat S."/>
        </authorList>
    </citation>
    <scope>NUCLEOTIDE SEQUENCE</scope>
    <source>
        <strain evidence="7">7R016</strain>
    </source>
</reference>
<dbReference type="Pfam" id="PF00440">
    <property type="entry name" value="TetR_N"/>
    <property type="match status" value="1"/>
</dbReference>
<feature type="DNA-binding region" description="H-T-H motif" evidence="4">
    <location>
        <begin position="31"/>
        <end position="50"/>
    </location>
</feature>
<dbReference type="PRINTS" id="PR00455">
    <property type="entry name" value="HTHTETR"/>
</dbReference>
<protein>
    <submittedName>
        <fullName evidence="7">TetR/AcrR family transcriptional regulator</fullName>
    </submittedName>
</protein>
<dbReference type="PANTHER" id="PTHR30055">
    <property type="entry name" value="HTH-TYPE TRANSCRIPTIONAL REGULATOR RUTR"/>
    <property type="match status" value="1"/>
</dbReference>
<dbReference type="PANTHER" id="PTHR30055:SF234">
    <property type="entry name" value="HTH-TYPE TRANSCRIPTIONAL REGULATOR BETI"/>
    <property type="match status" value="1"/>
</dbReference>
<name>A0ABS9XFI8_9ACTN</name>
<dbReference type="PROSITE" id="PS50977">
    <property type="entry name" value="HTH_TETR_2"/>
    <property type="match status" value="1"/>
</dbReference>
<dbReference type="SUPFAM" id="SSF46689">
    <property type="entry name" value="Homeodomain-like"/>
    <property type="match status" value="1"/>
</dbReference>
<dbReference type="Gene3D" id="1.10.357.10">
    <property type="entry name" value="Tetracycline Repressor, domain 2"/>
    <property type="match status" value="1"/>
</dbReference>
<evidence type="ECO:0000256" key="4">
    <source>
        <dbReference type="PROSITE-ProRule" id="PRU00335"/>
    </source>
</evidence>
<evidence type="ECO:0000256" key="2">
    <source>
        <dbReference type="ARBA" id="ARBA00023125"/>
    </source>
</evidence>
<dbReference type="InterPro" id="IPR036271">
    <property type="entry name" value="Tet_transcr_reg_TetR-rel_C_sf"/>
</dbReference>
<evidence type="ECO:0000256" key="1">
    <source>
        <dbReference type="ARBA" id="ARBA00023015"/>
    </source>
</evidence>
<keyword evidence="1" id="KW-0805">Transcription regulation</keyword>
<dbReference type="Proteomes" id="UP001165270">
    <property type="component" value="Unassembled WGS sequence"/>
</dbReference>
<comment type="caution">
    <text evidence="7">The sequence shown here is derived from an EMBL/GenBank/DDBJ whole genome shotgun (WGS) entry which is preliminary data.</text>
</comment>
<accession>A0ABS9XFI8</accession>
<dbReference type="InterPro" id="IPR050109">
    <property type="entry name" value="HTH-type_TetR-like_transc_reg"/>
</dbReference>
<evidence type="ECO:0000256" key="3">
    <source>
        <dbReference type="ARBA" id="ARBA00023163"/>
    </source>
</evidence>
<dbReference type="Pfam" id="PF21935">
    <property type="entry name" value="TetR_C_45"/>
    <property type="match status" value="1"/>
</dbReference>
<evidence type="ECO:0000313" key="7">
    <source>
        <dbReference type="EMBL" id="MCI3240760.1"/>
    </source>
</evidence>
<evidence type="ECO:0000259" key="6">
    <source>
        <dbReference type="PROSITE" id="PS50977"/>
    </source>
</evidence>
<keyword evidence="3" id="KW-0804">Transcription</keyword>
<dbReference type="RefSeq" id="WP_242709678.1">
    <property type="nucleotide sequence ID" value="NZ_JALDAX010000004.1"/>
</dbReference>
<dbReference type="InterPro" id="IPR047923">
    <property type="entry name" value="ArpA-like"/>
</dbReference>
<feature type="compositionally biased region" description="Basic and acidic residues" evidence="5">
    <location>
        <begin position="216"/>
        <end position="235"/>
    </location>
</feature>
<keyword evidence="8" id="KW-1185">Reference proteome</keyword>
<dbReference type="NCBIfam" id="NF041196">
    <property type="entry name" value="ScbR_bind_reg"/>
    <property type="match status" value="1"/>
</dbReference>
<dbReference type="InterPro" id="IPR009057">
    <property type="entry name" value="Homeodomain-like_sf"/>
</dbReference>
<dbReference type="InterPro" id="IPR054126">
    <property type="entry name" value="CprB_TetR_C"/>
</dbReference>
<dbReference type="InterPro" id="IPR001647">
    <property type="entry name" value="HTH_TetR"/>
</dbReference>
<feature type="domain" description="HTH tetR-type" evidence="6">
    <location>
        <begin position="8"/>
        <end position="68"/>
    </location>
</feature>
<feature type="region of interest" description="Disordered" evidence="5">
    <location>
        <begin position="201"/>
        <end position="235"/>
    </location>
</feature>
<evidence type="ECO:0000256" key="5">
    <source>
        <dbReference type="SAM" id="MobiDB-lite"/>
    </source>
</evidence>
<proteinExistence type="predicted"/>
<organism evidence="7 8">
    <name type="scientific">Streptomyces spinosisporus</name>
    <dbReference type="NCBI Taxonomy" id="2927582"/>
    <lineage>
        <taxon>Bacteria</taxon>
        <taxon>Bacillati</taxon>
        <taxon>Actinomycetota</taxon>
        <taxon>Actinomycetes</taxon>
        <taxon>Kitasatosporales</taxon>
        <taxon>Streptomycetaceae</taxon>
        <taxon>Streptomyces</taxon>
    </lineage>
</organism>
<sequence>MAKQARALQTRRTIVEAAASVFAEYGYERAATSEILRRANVTKGAMYFHFPSKESLAQAIMDEQTGLVNVEPRLSPLQSIIDITHQFAHGLRHDPIARAGTRLSIEGVFFNGTHPWGDWFDLTTRLLAEGQEQGEVLPQVVPRETAEFIVGTFTGVQLVSEAINRRADLRGRVVVMWRHILPSVAHPATIARLHPEGVTDPAAATARNDALDEAQDGDRDETRDGARKEVGAGTA</sequence>
<evidence type="ECO:0000313" key="8">
    <source>
        <dbReference type="Proteomes" id="UP001165270"/>
    </source>
</evidence>
<dbReference type="EMBL" id="JALDAX010000004">
    <property type="protein sequence ID" value="MCI3240760.1"/>
    <property type="molecule type" value="Genomic_DNA"/>
</dbReference>
<gene>
    <name evidence="7" type="ORF">MQN93_13625</name>
</gene>